<accession>A0A2R6PB16</accession>
<dbReference type="InParanoid" id="A0A2R6PB16"/>
<dbReference type="Gene3D" id="2.40.100.10">
    <property type="entry name" value="Cyclophilin-like"/>
    <property type="match status" value="1"/>
</dbReference>
<dbReference type="PANTHER" id="PTHR11071:SF561">
    <property type="entry name" value="PEPTIDYL-PROLYL CIS-TRANS ISOMERASE D-RELATED"/>
    <property type="match status" value="1"/>
</dbReference>
<sequence>MAVPCATVSNVGSLSFRRSISQIYFLGPSSTSSVNVEKSLLPSSTSLSSSSKGLFSRSSSSLSPLKSSFRRKRCIFSSVGASAEVAKPQSKVTNKVYLDISIGDPPEPVGRIVIGLYGDVVPYAAENFRALCTGESGFGYKGSPFHRVMKDSFIQGGDWYTKDGYSSRSVYGQPFEDENFTLSHIGPGVVSMANGGPHSNGSQFFICTNEIPDLDGKHVVFGQVLEGMDIVKLIESQETDENECPQTWVVISNCGELPLN</sequence>
<evidence type="ECO:0000256" key="4">
    <source>
        <dbReference type="ARBA" id="ARBA00023235"/>
    </source>
</evidence>
<dbReference type="FunFam" id="2.40.100.10:FF:000001">
    <property type="entry name" value="Peptidyl-prolyl cis-trans isomerase"/>
    <property type="match status" value="1"/>
</dbReference>
<reference evidence="8 9" key="1">
    <citation type="submission" date="2017-07" db="EMBL/GenBank/DDBJ databases">
        <title>An improved, manually edited Actinidia chinensis var. chinensis (kiwifruit) genome highlights the challenges associated with draft genomes and gene prediction in plants.</title>
        <authorList>
            <person name="Pilkington S."/>
            <person name="Crowhurst R."/>
            <person name="Hilario E."/>
            <person name="Nardozza S."/>
            <person name="Fraser L."/>
            <person name="Peng Y."/>
            <person name="Gunaseelan K."/>
            <person name="Simpson R."/>
            <person name="Tahir J."/>
            <person name="Deroles S."/>
            <person name="Templeton K."/>
            <person name="Luo Z."/>
            <person name="Davy M."/>
            <person name="Cheng C."/>
            <person name="Mcneilage M."/>
            <person name="Scaglione D."/>
            <person name="Liu Y."/>
            <person name="Zhang Q."/>
            <person name="Datson P."/>
            <person name="De Silva N."/>
            <person name="Gardiner S."/>
            <person name="Bassett H."/>
            <person name="Chagne D."/>
            <person name="Mccallum J."/>
            <person name="Dzierzon H."/>
            <person name="Deng C."/>
            <person name="Wang Y.-Y."/>
            <person name="Barron N."/>
            <person name="Manako K."/>
            <person name="Bowen J."/>
            <person name="Foster T."/>
            <person name="Erridge Z."/>
            <person name="Tiffin H."/>
            <person name="Waite C."/>
            <person name="Davies K."/>
            <person name="Grierson E."/>
            <person name="Laing W."/>
            <person name="Kirk R."/>
            <person name="Chen X."/>
            <person name="Wood M."/>
            <person name="Montefiori M."/>
            <person name="Brummell D."/>
            <person name="Schwinn K."/>
            <person name="Catanach A."/>
            <person name="Fullerton C."/>
            <person name="Li D."/>
            <person name="Meiyalaghan S."/>
            <person name="Nieuwenhuizen N."/>
            <person name="Read N."/>
            <person name="Prakash R."/>
            <person name="Hunter D."/>
            <person name="Zhang H."/>
            <person name="Mckenzie M."/>
            <person name="Knabel M."/>
            <person name="Harris A."/>
            <person name="Allan A."/>
            <person name="Chen A."/>
            <person name="Janssen B."/>
            <person name="Plunkett B."/>
            <person name="Dwamena C."/>
            <person name="Voogd C."/>
            <person name="Leif D."/>
            <person name="Lafferty D."/>
            <person name="Souleyre E."/>
            <person name="Varkonyi-Gasic E."/>
            <person name="Gambi F."/>
            <person name="Hanley J."/>
            <person name="Yao J.-L."/>
            <person name="Cheung J."/>
            <person name="David K."/>
            <person name="Warren B."/>
            <person name="Marsh K."/>
            <person name="Snowden K."/>
            <person name="Lin-Wang K."/>
            <person name="Brian L."/>
            <person name="Martinez-Sanchez M."/>
            <person name="Wang M."/>
            <person name="Ileperuma N."/>
            <person name="Macnee N."/>
            <person name="Campin R."/>
            <person name="Mcatee P."/>
            <person name="Drummond R."/>
            <person name="Espley R."/>
            <person name="Ireland H."/>
            <person name="Wu R."/>
            <person name="Atkinson R."/>
            <person name="Karunairetnam S."/>
            <person name="Bulley S."/>
            <person name="Chunkath S."/>
            <person name="Hanley Z."/>
            <person name="Storey R."/>
            <person name="Thrimawithana A."/>
            <person name="Thomson S."/>
            <person name="David C."/>
            <person name="Testolin R."/>
        </authorList>
    </citation>
    <scope>NUCLEOTIDE SEQUENCE [LARGE SCALE GENOMIC DNA]</scope>
    <source>
        <strain evidence="9">cv. Red5</strain>
        <tissue evidence="8">Young leaf</tissue>
    </source>
</reference>
<dbReference type="AlphaFoldDB" id="A0A2R6PB16"/>
<dbReference type="Proteomes" id="UP000241394">
    <property type="component" value="Chromosome LG27"/>
</dbReference>
<feature type="domain" description="PPIase cyclophilin-type" evidence="7">
    <location>
        <begin position="107"/>
        <end position="256"/>
    </location>
</feature>
<keyword evidence="4 5" id="KW-0413">Isomerase</keyword>
<dbReference type="OrthoDB" id="193499at2759"/>
<proteinExistence type="inferred from homology"/>
<dbReference type="PROSITE" id="PS50072">
    <property type="entry name" value="CSA_PPIASE_2"/>
    <property type="match status" value="1"/>
</dbReference>
<evidence type="ECO:0000256" key="6">
    <source>
        <dbReference type="SAM" id="MobiDB-lite"/>
    </source>
</evidence>
<evidence type="ECO:0000259" key="7">
    <source>
        <dbReference type="PROSITE" id="PS50072"/>
    </source>
</evidence>
<organism evidence="8 9">
    <name type="scientific">Actinidia chinensis var. chinensis</name>
    <name type="common">Chinese soft-hair kiwi</name>
    <dbReference type="NCBI Taxonomy" id="1590841"/>
    <lineage>
        <taxon>Eukaryota</taxon>
        <taxon>Viridiplantae</taxon>
        <taxon>Streptophyta</taxon>
        <taxon>Embryophyta</taxon>
        <taxon>Tracheophyta</taxon>
        <taxon>Spermatophyta</taxon>
        <taxon>Magnoliopsida</taxon>
        <taxon>eudicotyledons</taxon>
        <taxon>Gunneridae</taxon>
        <taxon>Pentapetalae</taxon>
        <taxon>asterids</taxon>
        <taxon>Ericales</taxon>
        <taxon>Actinidiaceae</taxon>
        <taxon>Actinidia</taxon>
    </lineage>
</organism>
<evidence type="ECO:0000256" key="3">
    <source>
        <dbReference type="ARBA" id="ARBA00023110"/>
    </source>
</evidence>
<comment type="similarity">
    <text evidence="2 5">Belongs to the cyclophilin-type PPIase family.</text>
</comment>
<dbReference type="PANTHER" id="PTHR11071">
    <property type="entry name" value="PEPTIDYL-PROLYL CIS-TRANS ISOMERASE"/>
    <property type="match status" value="1"/>
</dbReference>
<dbReference type="STRING" id="1590841.A0A2R6PB16"/>
<reference evidence="9" key="2">
    <citation type="journal article" date="2018" name="BMC Genomics">
        <title>A manually annotated Actinidia chinensis var. chinensis (kiwifruit) genome highlights the challenges associated with draft genomes and gene prediction in plants.</title>
        <authorList>
            <person name="Pilkington S.M."/>
            <person name="Crowhurst R."/>
            <person name="Hilario E."/>
            <person name="Nardozza S."/>
            <person name="Fraser L."/>
            <person name="Peng Y."/>
            <person name="Gunaseelan K."/>
            <person name="Simpson R."/>
            <person name="Tahir J."/>
            <person name="Deroles S.C."/>
            <person name="Templeton K."/>
            <person name="Luo Z."/>
            <person name="Davy M."/>
            <person name="Cheng C."/>
            <person name="McNeilage M."/>
            <person name="Scaglione D."/>
            <person name="Liu Y."/>
            <person name="Zhang Q."/>
            <person name="Datson P."/>
            <person name="De Silva N."/>
            <person name="Gardiner S.E."/>
            <person name="Bassett H."/>
            <person name="Chagne D."/>
            <person name="McCallum J."/>
            <person name="Dzierzon H."/>
            <person name="Deng C."/>
            <person name="Wang Y.Y."/>
            <person name="Barron L."/>
            <person name="Manako K."/>
            <person name="Bowen J."/>
            <person name="Foster T.M."/>
            <person name="Erridge Z.A."/>
            <person name="Tiffin H."/>
            <person name="Waite C.N."/>
            <person name="Davies K.M."/>
            <person name="Grierson E.P."/>
            <person name="Laing W.A."/>
            <person name="Kirk R."/>
            <person name="Chen X."/>
            <person name="Wood M."/>
            <person name="Montefiori M."/>
            <person name="Brummell D.A."/>
            <person name="Schwinn K.E."/>
            <person name="Catanach A."/>
            <person name="Fullerton C."/>
            <person name="Li D."/>
            <person name="Meiyalaghan S."/>
            <person name="Nieuwenhuizen N."/>
            <person name="Read N."/>
            <person name="Prakash R."/>
            <person name="Hunter D."/>
            <person name="Zhang H."/>
            <person name="McKenzie M."/>
            <person name="Knabel M."/>
            <person name="Harris A."/>
            <person name="Allan A.C."/>
            <person name="Gleave A."/>
            <person name="Chen A."/>
            <person name="Janssen B.J."/>
            <person name="Plunkett B."/>
            <person name="Ampomah-Dwamena C."/>
            <person name="Voogd C."/>
            <person name="Leif D."/>
            <person name="Lafferty D."/>
            <person name="Souleyre E.J.F."/>
            <person name="Varkonyi-Gasic E."/>
            <person name="Gambi F."/>
            <person name="Hanley J."/>
            <person name="Yao J.L."/>
            <person name="Cheung J."/>
            <person name="David K.M."/>
            <person name="Warren B."/>
            <person name="Marsh K."/>
            <person name="Snowden K.C."/>
            <person name="Lin-Wang K."/>
            <person name="Brian L."/>
            <person name="Martinez-Sanchez M."/>
            <person name="Wang M."/>
            <person name="Ileperuma N."/>
            <person name="Macnee N."/>
            <person name="Campin R."/>
            <person name="McAtee P."/>
            <person name="Drummond R.S.M."/>
            <person name="Espley R.V."/>
            <person name="Ireland H.S."/>
            <person name="Wu R."/>
            <person name="Atkinson R.G."/>
            <person name="Karunairetnam S."/>
            <person name="Bulley S."/>
            <person name="Chunkath S."/>
            <person name="Hanley Z."/>
            <person name="Storey R."/>
            <person name="Thrimawithana A.H."/>
            <person name="Thomson S."/>
            <person name="David C."/>
            <person name="Testolin R."/>
            <person name="Huang H."/>
            <person name="Hellens R.P."/>
            <person name="Schaffer R.J."/>
        </authorList>
    </citation>
    <scope>NUCLEOTIDE SEQUENCE [LARGE SCALE GENOMIC DNA]</scope>
    <source>
        <strain evidence="9">cv. Red5</strain>
    </source>
</reference>
<gene>
    <name evidence="8" type="ORF">CEY00_Acc31233</name>
</gene>
<keyword evidence="3 5" id="KW-0697">Rotamase</keyword>
<dbReference type="PRINTS" id="PR00153">
    <property type="entry name" value="CSAPPISMRASE"/>
</dbReference>
<feature type="region of interest" description="Disordered" evidence="6">
    <location>
        <begin position="43"/>
        <end position="64"/>
    </location>
</feature>
<dbReference type="InterPro" id="IPR029000">
    <property type="entry name" value="Cyclophilin-like_dom_sf"/>
</dbReference>
<evidence type="ECO:0000256" key="1">
    <source>
        <dbReference type="ARBA" id="ARBA00000971"/>
    </source>
</evidence>
<comment type="function">
    <text evidence="5">PPIases accelerate the folding of proteins. It catalyzes the cis-trans isomerization of proline imidic peptide bonds in oligopeptides.</text>
</comment>
<dbReference type="SUPFAM" id="SSF50891">
    <property type="entry name" value="Cyclophilin-like"/>
    <property type="match status" value="1"/>
</dbReference>
<evidence type="ECO:0000256" key="5">
    <source>
        <dbReference type="RuleBase" id="RU363019"/>
    </source>
</evidence>
<dbReference type="InterPro" id="IPR002130">
    <property type="entry name" value="Cyclophilin-type_PPIase_dom"/>
</dbReference>
<dbReference type="GO" id="GO:0006457">
    <property type="term" value="P:protein folding"/>
    <property type="evidence" value="ECO:0007669"/>
    <property type="project" value="TreeGrafter"/>
</dbReference>
<evidence type="ECO:0000313" key="8">
    <source>
        <dbReference type="EMBL" id="PSR88203.1"/>
    </source>
</evidence>
<protein>
    <recommendedName>
        <fullName evidence="5">Peptidyl-prolyl cis-trans isomerase</fullName>
        <shortName evidence="5">PPIase</shortName>
        <ecNumber evidence="5">5.2.1.8</ecNumber>
    </recommendedName>
</protein>
<dbReference type="GO" id="GO:0016018">
    <property type="term" value="F:cyclosporin A binding"/>
    <property type="evidence" value="ECO:0007669"/>
    <property type="project" value="TreeGrafter"/>
</dbReference>
<evidence type="ECO:0000313" key="9">
    <source>
        <dbReference type="Proteomes" id="UP000241394"/>
    </source>
</evidence>
<dbReference type="EMBL" id="NKQK01000027">
    <property type="protein sequence ID" value="PSR88203.1"/>
    <property type="molecule type" value="Genomic_DNA"/>
</dbReference>
<dbReference type="EC" id="5.2.1.8" evidence="5"/>
<dbReference type="GO" id="GO:0003755">
    <property type="term" value="F:peptidyl-prolyl cis-trans isomerase activity"/>
    <property type="evidence" value="ECO:0007669"/>
    <property type="project" value="UniProtKB-UniRule"/>
</dbReference>
<dbReference type="Pfam" id="PF00160">
    <property type="entry name" value="Pro_isomerase"/>
    <property type="match status" value="1"/>
</dbReference>
<dbReference type="GO" id="GO:0005737">
    <property type="term" value="C:cytoplasm"/>
    <property type="evidence" value="ECO:0007669"/>
    <property type="project" value="TreeGrafter"/>
</dbReference>
<comment type="catalytic activity">
    <reaction evidence="1 5">
        <text>[protein]-peptidylproline (omega=180) = [protein]-peptidylproline (omega=0)</text>
        <dbReference type="Rhea" id="RHEA:16237"/>
        <dbReference type="Rhea" id="RHEA-COMP:10747"/>
        <dbReference type="Rhea" id="RHEA-COMP:10748"/>
        <dbReference type="ChEBI" id="CHEBI:83833"/>
        <dbReference type="ChEBI" id="CHEBI:83834"/>
        <dbReference type="EC" id="5.2.1.8"/>
    </reaction>
</comment>
<comment type="caution">
    <text evidence="8">The sequence shown here is derived from an EMBL/GenBank/DDBJ whole genome shotgun (WGS) entry which is preliminary data.</text>
</comment>
<keyword evidence="9" id="KW-1185">Reference proteome</keyword>
<evidence type="ECO:0000256" key="2">
    <source>
        <dbReference type="ARBA" id="ARBA00007365"/>
    </source>
</evidence>
<dbReference type="Gramene" id="PSR88203">
    <property type="protein sequence ID" value="PSR88203"/>
    <property type="gene ID" value="CEY00_Acc31233"/>
</dbReference>
<name>A0A2R6PB16_ACTCC</name>